<dbReference type="InterPro" id="IPR041569">
    <property type="entry name" value="AAA_lid_3"/>
</dbReference>
<dbReference type="SUPFAM" id="SSF52540">
    <property type="entry name" value="P-loop containing nucleoside triphosphate hydrolases"/>
    <property type="match status" value="2"/>
</dbReference>
<feature type="region of interest" description="Disordered" evidence="5">
    <location>
        <begin position="1236"/>
        <end position="1314"/>
    </location>
</feature>
<feature type="compositionally biased region" description="Low complexity" evidence="5">
    <location>
        <begin position="287"/>
        <end position="298"/>
    </location>
</feature>
<feature type="compositionally biased region" description="Acidic residues" evidence="5">
    <location>
        <begin position="110"/>
        <end position="119"/>
    </location>
</feature>
<dbReference type="InterPro" id="IPR003960">
    <property type="entry name" value="ATPase_AAA_CS"/>
</dbReference>
<feature type="compositionally biased region" description="Acidic residues" evidence="5">
    <location>
        <begin position="1258"/>
        <end position="1267"/>
    </location>
</feature>
<evidence type="ECO:0000256" key="4">
    <source>
        <dbReference type="ARBA" id="ARBA00023117"/>
    </source>
</evidence>
<feature type="compositionally biased region" description="Basic and acidic residues" evidence="5">
    <location>
        <begin position="212"/>
        <end position="224"/>
    </location>
</feature>
<evidence type="ECO:0000313" key="8">
    <source>
        <dbReference type="Proteomes" id="UP001527925"/>
    </source>
</evidence>
<dbReference type="InterPro" id="IPR003593">
    <property type="entry name" value="AAA+_ATPase"/>
</dbReference>
<dbReference type="Gene3D" id="3.40.50.300">
    <property type="entry name" value="P-loop containing nucleotide triphosphate hydrolases"/>
    <property type="match status" value="1"/>
</dbReference>
<dbReference type="PANTHER" id="PTHR23069">
    <property type="entry name" value="AAA DOMAIN-CONTAINING"/>
    <property type="match status" value="1"/>
</dbReference>
<gene>
    <name evidence="7" type="primary">YTA7</name>
    <name evidence="7" type="ORF">HK105_203859</name>
</gene>
<dbReference type="PROSITE" id="PS00674">
    <property type="entry name" value="AAA"/>
    <property type="match status" value="1"/>
</dbReference>
<evidence type="ECO:0000256" key="3">
    <source>
        <dbReference type="ARBA" id="ARBA00022840"/>
    </source>
</evidence>
<proteinExistence type="inferred from homology"/>
<dbReference type="InterPro" id="IPR045199">
    <property type="entry name" value="ATAD2-like"/>
</dbReference>
<evidence type="ECO:0000259" key="6">
    <source>
        <dbReference type="SMART" id="SM00382"/>
    </source>
</evidence>
<sequence length="1608" mass="176754">MDDETDSNKRSSDESAHNDLDQSQPVAPAGSRTHRRPSMLDSTRSPTATRRMLRKRRSAPTPVADSDTPSPVRSSVLPSKRKRASAASAAPRAPRKADHDDSPDSGASGQDEDDDDDAFESPAKRPARMSSRLRKSRVQPPDQKHAKSTRTKSREPSASSSRRILVTSQRTSSGRRILRPVSYREEDLFGLPSSQRDLPQRQIRSRPRSQQHLRELAQQRAQEHARRRSLQHSQQPAQRQPRQISGSRGLDHAPATRGRSRRAASPAESLASSQSASTVGTDKDSEGSSGSSIRTVSSGEDDDEINSNDEHNDGNYDAPEDRKADSDRNSRPTMMLMRSSRAGRADDRASSHRDDDASDQTSSESGSDGDKEDDRPRTRRTSHSRNTASKSMAVDNNGDEPGQNDAKGQDESEDETEDEHDDADDDDDDTADPPSQNNQDMDTADPARHSSTQARNRERRQTWPGWREIESLTKNADAETDGIVVGGRTLRARKPRTSDPTPVANGDGRLESDVRQKRARSLHRHRYATRANDTVLIDDGSSGADSMDQHSGDDQDDDHDGDDQDDDHDGDDQDDDHDNDDHDEGGDINQKLSGRRSSRQRMSQRGSQPPGRHLRKRAPVNYAAQLVPPEIDDLAAAAARDLIPQFASQRPSSLRGTHHGAPFHARSRLNEDDDDDQPVLPKGRIFALFGAGQGVRGATMPLNMAELLRAEEDLVMNGVDETTRAMFEKKRPLFAQQHASLPDTDKVDFSMVAGFDEHISALKEMVGLPLMYPEIFARFDITPPCGVLFHGPPGTGKTLMGTRPVAFFMRKGADVLSKWVGESERQLRLLFEQARAWQPSIIFFDEIDGLAPVRSSKQDQIHSSVVSTMLALMDGLDSRGQVVVIGATNRIDSIDPALRRPGRFDREFYFGLPEADARRKIIDIATRSWIPPLDERTKQLVTDMTRGYNGADLRALCAEAALHAVRRGFPEIYAAPHRLDINVAEVAVTRADFVACMQRMVSSTERSGSLHARPLMPTHSILLSEPYTRVCRLIDSVAATLSRMSQHQHMHQHQIQARVPASNTMHAAASSLDFLAALEPRLLIAGDPGTGQQPLGAAAADRLQTLKFHVETIDPAALAARADEGIDAVLFNAFREARRHRLAAMFLPSIDRLWEMLDARAQGALLALLDRDRHESWFLVATSLVPLDRLPDELAVLFQAEFASHEELGWKLVVSLGPPDEETRRRVFEHLLSDLAGDDARSQPNGQDNIRAGGGDSREDDCGDDEENQQRARQGQPAAAASTRVLRKRPSAPAPTSAPAPPSMLTPSQRQELDREHAAARLALRRELSDVLDILKKKPAFRVFLRSLDRDGERDRHRDRDRDRDMQRDRARGASRAPLDLAAVEDRVLADLYETPDGFLRDIDLVAQSALAVGDGVRGPFHRDMNAKAMRLRDEALELVGQIPRELVQASWYFYVLARSSVLSGPHDFRGGDPRIANGHPGRPTSPTNNNGDSNSQVGEGDDDMADDLDNGGSDEITPSPDISSGGAPAAATSAAATTPNTCARDQVSRLVDWLVAKTAGLVAAQIEDVCVALASAVVAALADRGSMSADAAVERVWAAARSLLARC</sequence>
<dbReference type="InterPro" id="IPR027417">
    <property type="entry name" value="P-loop_NTPase"/>
</dbReference>
<feature type="compositionally biased region" description="Basic and acidic residues" evidence="5">
    <location>
        <begin position="1"/>
        <end position="20"/>
    </location>
</feature>
<evidence type="ECO:0000313" key="7">
    <source>
        <dbReference type="EMBL" id="KAL2916429.1"/>
    </source>
</evidence>
<dbReference type="EMBL" id="JADGIZ020000016">
    <property type="protein sequence ID" value="KAL2916429.1"/>
    <property type="molecule type" value="Genomic_DNA"/>
</dbReference>
<dbReference type="PANTHER" id="PTHR23069:SF0">
    <property type="entry name" value="TAT-BINDING HOMOLOG 7"/>
    <property type="match status" value="1"/>
</dbReference>
<evidence type="ECO:0000256" key="5">
    <source>
        <dbReference type="SAM" id="MobiDB-lite"/>
    </source>
</evidence>
<reference evidence="7 8" key="1">
    <citation type="submission" date="2023-09" db="EMBL/GenBank/DDBJ databases">
        <title>Pangenome analysis of Batrachochytrium dendrobatidis and related Chytrids.</title>
        <authorList>
            <person name="Yacoub M.N."/>
            <person name="Stajich J.E."/>
            <person name="James T.Y."/>
        </authorList>
    </citation>
    <scope>NUCLEOTIDE SEQUENCE [LARGE SCALE GENOMIC DNA]</scope>
    <source>
        <strain evidence="7 8">JEL0888</strain>
    </source>
</reference>
<evidence type="ECO:0000256" key="1">
    <source>
        <dbReference type="ARBA" id="ARBA00006914"/>
    </source>
</evidence>
<feature type="domain" description="AAA+ ATPase" evidence="6">
    <location>
        <begin position="783"/>
        <end position="914"/>
    </location>
</feature>
<feature type="compositionally biased region" description="Basic residues" evidence="5">
    <location>
        <begin position="125"/>
        <end position="137"/>
    </location>
</feature>
<feature type="compositionally biased region" description="Pro residues" evidence="5">
    <location>
        <begin position="1292"/>
        <end position="1304"/>
    </location>
</feature>
<feature type="compositionally biased region" description="Polar residues" evidence="5">
    <location>
        <begin position="1485"/>
        <end position="1498"/>
    </location>
</feature>
<feature type="compositionally biased region" description="Acidic residues" evidence="5">
    <location>
        <begin position="411"/>
        <end position="431"/>
    </location>
</feature>
<feature type="compositionally biased region" description="Polar residues" evidence="5">
    <location>
        <begin position="67"/>
        <end position="77"/>
    </location>
</feature>
<dbReference type="Gene3D" id="1.10.8.60">
    <property type="match status" value="1"/>
</dbReference>
<feature type="compositionally biased region" description="Basic and acidic residues" evidence="5">
    <location>
        <begin position="1351"/>
        <end position="1372"/>
    </location>
</feature>
<feature type="compositionally biased region" description="Polar residues" evidence="5">
    <location>
        <begin position="156"/>
        <end position="174"/>
    </location>
</feature>
<dbReference type="Proteomes" id="UP001527925">
    <property type="component" value="Unassembled WGS sequence"/>
</dbReference>
<feature type="compositionally biased region" description="Low complexity" evidence="5">
    <location>
        <begin position="1524"/>
        <end position="1540"/>
    </location>
</feature>
<feature type="compositionally biased region" description="Basic and acidic residues" evidence="5">
    <location>
        <begin position="308"/>
        <end position="330"/>
    </location>
</feature>
<evidence type="ECO:0000256" key="2">
    <source>
        <dbReference type="ARBA" id="ARBA00022741"/>
    </source>
</evidence>
<keyword evidence="2" id="KW-0547">Nucleotide-binding</keyword>
<keyword evidence="8" id="KW-1185">Reference proteome</keyword>
<name>A0ABR4NAE8_9FUNG</name>
<feature type="compositionally biased region" description="Polar residues" evidence="5">
    <location>
        <begin position="270"/>
        <end position="280"/>
    </location>
</feature>
<comment type="caution">
    <text evidence="7">The sequence shown here is derived from an EMBL/GenBank/DDBJ whole genome shotgun (WGS) entry which is preliminary data.</text>
</comment>
<feature type="region of interest" description="Disordered" evidence="5">
    <location>
        <begin position="1469"/>
        <end position="1542"/>
    </location>
</feature>
<dbReference type="Pfam" id="PF00004">
    <property type="entry name" value="AAA"/>
    <property type="match status" value="1"/>
</dbReference>
<feature type="compositionally biased region" description="Polar residues" evidence="5">
    <location>
        <begin position="231"/>
        <end position="246"/>
    </location>
</feature>
<feature type="compositionally biased region" description="Basic residues" evidence="5">
    <location>
        <begin position="517"/>
        <end position="528"/>
    </location>
</feature>
<feature type="compositionally biased region" description="Acidic residues" evidence="5">
    <location>
        <begin position="554"/>
        <end position="586"/>
    </location>
</feature>
<feature type="region of interest" description="Disordered" evidence="5">
    <location>
        <begin position="648"/>
        <end position="677"/>
    </location>
</feature>
<feature type="compositionally biased region" description="Low complexity" evidence="5">
    <location>
        <begin position="1271"/>
        <end position="1281"/>
    </location>
</feature>
<dbReference type="Pfam" id="PF17862">
    <property type="entry name" value="AAA_lid_3"/>
    <property type="match status" value="1"/>
</dbReference>
<organism evidence="7 8">
    <name type="scientific">Polyrhizophydium stewartii</name>
    <dbReference type="NCBI Taxonomy" id="2732419"/>
    <lineage>
        <taxon>Eukaryota</taxon>
        <taxon>Fungi</taxon>
        <taxon>Fungi incertae sedis</taxon>
        <taxon>Chytridiomycota</taxon>
        <taxon>Chytridiomycota incertae sedis</taxon>
        <taxon>Chytridiomycetes</taxon>
        <taxon>Rhizophydiales</taxon>
        <taxon>Rhizophydiales incertae sedis</taxon>
        <taxon>Polyrhizophydium</taxon>
    </lineage>
</organism>
<feature type="compositionally biased region" description="Basic and acidic residues" evidence="5">
    <location>
        <begin position="455"/>
        <end position="471"/>
    </location>
</feature>
<keyword evidence="3" id="KW-0067">ATP-binding</keyword>
<dbReference type="InterPro" id="IPR003959">
    <property type="entry name" value="ATPase_AAA_core"/>
</dbReference>
<protein>
    <submittedName>
        <fullName evidence="7">TAT-binding protein-like protein 7, AAA ATPase</fullName>
    </submittedName>
</protein>
<keyword evidence="4" id="KW-0103">Bromodomain</keyword>
<feature type="region of interest" description="Disordered" evidence="5">
    <location>
        <begin position="1351"/>
        <end position="1375"/>
    </location>
</feature>
<accession>A0ABR4NAE8</accession>
<feature type="compositionally biased region" description="Acidic residues" evidence="5">
    <location>
        <begin position="1500"/>
        <end position="1510"/>
    </location>
</feature>
<dbReference type="SMART" id="SM00382">
    <property type="entry name" value="AAA"/>
    <property type="match status" value="1"/>
</dbReference>
<feature type="compositionally biased region" description="Basic and acidic residues" evidence="5">
    <location>
        <begin position="343"/>
        <end position="355"/>
    </location>
</feature>
<comment type="similarity">
    <text evidence="1">Belongs to the AAA ATPase family.</text>
</comment>
<feature type="region of interest" description="Disordered" evidence="5">
    <location>
        <begin position="1"/>
        <end position="618"/>
    </location>
</feature>